<sequence length="89" mass="10605">MSKIIIRAGQWEENRSRIRVRIWRESEEHPFVDLVLGEWHDHLYREVPALTLSHIATKNGVTNPPSIYRKDYHNDYNPFLYDLVGEGEE</sequence>
<keyword evidence="2" id="KW-1185">Reference proteome</keyword>
<reference evidence="1" key="1">
    <citation type="journal article" date="2014" name="Int. J. Syst. Evol. Microbiol.">
        <title>Complete genome sequence of Corynebacterium casei LMG S-19264T (=DSM 44701T), isolated from a smear-ripened cheese.</title>
        <authorList>
            <consortium name="US DOE Joint Genome Institute (JGI-PGF)"/>
            <person name="Walter F."/>
            <person name="Albersmeier A."/>
            <person name="Kalinowski J."/>
            <person name="Ruckert C."/>
        </authorList>
    </citation>
    <scope>NUCLEOTIDE SEQUENCE</scope>
    <source>
        <strain evidence="1">JCM 4059</strain>
    </source>
</reference>
<comment type="caution">
    <text evidence="1">The sequence shown here is derived from an EMBL/GenBank/DDBJ whole genome shotgun (WGS) entry which is preliminary data.</text>
</comment>
<name>A0A919B7R4_9ACTN</name>
<proteinExistence type="predicted"/>
<reference evidence="1" key="2">
    <citation type="submission" date="2020-09" db="EMBL/GenBank/DDBJ databases">
        <authorList>
            <person name="Sun Q."/>
            <person name="Ohkuma M."/>
        </authorList>
    </citation>
    <scope>NUCLEOTIDE SEQUENCE</scope>
    <source>
        <strain evidence="1">JCM 4059</strain>
    </source>
</reference>
<evidence type="ECO:0000313" key="1">
    <source>
        <dbReference type="EMBL" id="GHF61560.1"/>
    </source>
</evidence>
<organism evidence="1 2">
    <name type="scientific">Streptomyces mashuensis</name>
    <dbReference type="NCBI Taxonomy" id="33904"/>
    <lineage>
        <taxon>Bacteria</taxon>
        <taxon>Bacillati</taxon>
        <taxon>Actinomycetota</taxon>
        <taxon>Actinomycetes</taxon>
        <taxon>Kitasatosporales</taxon>
        <taxon>Streptomycetaceae</taxon>
        <taxon>Streptomyces</taxon>
    </lineage>
</organism>
<dbReference type="AlphaFoldDB" id="A0A919B7R4"/>
<dbReference type="EMBL" id="BNBD01000011">
    <property type="protein sequence ID" value="GHF61560.1"/>
    <property type="molecule type" value="Genomic_DNA"/>
</dbReference>
<accession>A0A919B7R4</accession>
<evidence type="ECO:0000313" key="2">
    <source>
        <dbReference type="Proteomes" id="UP000638313"/>
    </source>
</evidence>
<gene>
    <name evidence="1" type="ORF">GCM10010218_48880</name>
</gene>
<dbReference type="RefSeq" id="WP_190131836.1">
    <property type="nucleotide sequence ID" value="NZ_BNBD01000011.1"/>
</dbReference>
<dbReference type="Proteomes" id="UP000638313">
    <property type="component" value="Unassembled WGS sequence"/>
</dbReference>
<protein>
    <submittedName>
        <fullName evidence="1">Uncharacterized protein</fullName>
    </submittedName>
</protein>